<protein>
    <recommendedName>
        <fullName evidence="2">Glycosyltransferase 2-like domain-containing protein</fullName>
    </recommendedName>
</protein>
<organism evidence="3 4">
    <name type="scientific">Candidatus Shapirobacteria bacterium CG2_30_35_20</name>
    <dbReference type="NCBI Taxonomy" id="1805376"/>
    <lineage>
        <taxon>Bacteria</taxon>
        <taxon>Candidatus Shapironibacteriota</taxon>
    </lineage>
</organism>
<dbReference type="Gene3D" id="3.90.550.10">
    <property type="entry name" value="Spore Coat Polysaccharide Biosynthesis Protein SpsA, Chain A"/>
    <property type="match status" value="1"/>
</dbReference>
<dbReference type="InterPro" id="IPR029044">
    <property type="entry name" value="Nucleotide-diphossugar_trans"/>
</dbReference>
<dbReference type="EMBL" id="MNZO01000021">
    <property type="protein sequence ID" value="OIP87338.1"/>
    <property type="molecule type" value="Genomic_DNA"/>
</dbReference>
<dbReference type="InterPro" id="IPR050834">
    <property type="entry name" value="Glycosyltransf_2"/>
</dbReference>
<evidence type="ECO:0000313" key="4">
    <source>
        <dbReference type="Proteomes" id="UP000182344"/>
    </source>
</evidence>
<evidence type="ECO:0000313" key="3">
    <source>
        <dbReference type="EMBL" id="OIP87338.1"/>
    </source>
</evidence>
<keyword evidence="1" id="KW-0812">Transmembrane</keyword>
<feature type="transmembrane region" description="Helical" evidence="1">
    <location>
        <begin position="273"/>
        <end position="297"/>
    </location>
</feature>
<dbReference type="InterPro" id="IPR001173">
    <property type="entry name" value="Glyco_trans_2-like"/>
</dbReference>
<reference evidence="3 4" key="1">
    <citation type="journal article" date="2016" name="Environ. Microbiol.">
        <title>Genomic resolution of a cold subsurface aquifer community provides metabolic insights for novel microbes adapted to high CO concentrations.</title>
        <authorList>
            <person name="Probst A.J."/>
            <person name="Castelle C.J."/>
            <person name="Singh A."/>
            <person name="Brown C.T."/>
            <person name="Anantharaman K."/>
            <person name="Sharon I."/>
            <person name="Hug L.A."/>
            <person name="Burstein D."/>
            <person name="Emerson J.B."/>
            <person name="Thomas B.C."/>
            <person name="Banfield J.F."/>
        </authorList>
    </citation>
    <scope>NUCLEOTIDE SEQUENCE [LARGE SCALE GENOMIC DNA]</scope>
    <source>
        <strain evidence="3">CG2_30_35_20</strain>
    </source>
</reference>
<keyword evidence="1" id="KW-0472">Membrane</keyword>
<evidence type="ECO:0000259" key="2">
    <source>
        <dbReference type="Pfam" id="PF13632"/>
    </source>
</evidence>
<gene>
    <name evidence="3" type="ORF">AUK05_01555</name>
</gene>
<dbReference type="AlphaFoldDB" id="A0A1J5HZU0"/>
<accession>A0A1J5HZU0</accession>
<sequence>MIKSQIFFSIIIPVRNKNDYLPETKQKLLQQTYHNYELLVITDKISPNPCIKRNYGAKIAKGRYLCFLDDDSFPDPNWLKNIKKQIDIYPNYAAFCGPTLTPSTDNILQKASGNVWSSIMGSGGAGIFRSQISKPRFVDDYPTVNLIVKKTVFNKIGGFNIKYWPGEDTIFCLDLIKNNQQIYYHPSIIVYHHRREILKEHLAQTNRYALHRGHFAKIFPKNNLKLGYLIPTFFTLYLLTIPFHKLLLPLYLYLFLLFITFIDITFKSKNILLALLSIITIFITHITYGILFIIGFISPDLKFKPRN</sequence>
<proteinExistence type="predicted"/>
<dbReference type="PANTHER" id="PTHR43685:SF2">
    <property type="entry name" value="GLYCOSYLTRANSFERASE 2-LIKE DOMAIN-CONTAINING PROTEIN"/>
    <property type="match status" value="1"/>
</dbReference>
<keyword evidence="1" id="KW-1133">Transmembrane helix</keyword>
<dbReference type="Pfam" id="PF13632">
    <property type="entry name" value="Glyco_trans_2_3"/>
    <property type="match status" value="1"/>
</dbReference>
<name>A0A1J5HZU0_9BACT</name>
<dbReference type="PANTHER" id="PTHR43685">
    <property type="entry name" value="GLYCOSYLTRANSFERASE"/>
    <property type="match status" value="1"/>
</dbReference>
<dbReference type="SUPFAM" id="SSF53448">
    <property type="entry name" value="Nucleotide-diphospho-sugar transferases"/>
    <property type="match status" value="1"/>
</dbReference>
<evidence type="ECO:0000256" key="1">
    <source>
        <dbReference type="SAM" id="Phobius"/>
    </source>
</evidence>
<dbReference type="Proteomes" id="UP000182344">
    <property type="component" value="Unassembled WGS sequence"/>
</dbReference>
<feature type="domain" description="Glycosyltransferase 2-like" evidence="2">
    <location>
        <begin position="67"/>
        <end position="292"/>
    </location>
</feature>
<comment type="caution">
    <text evidence="3">The sequence shown here is derived from an EMBL/GenBank/DDBJ whole genome shotgun (WGS) entry which is preliminary data.</text>
</comment>
<dbReference type="STRING" id="1805376.AUK05_01555"/>